<evidence type="ECO:0000256" key="4">
    <source>
        <dbReference type="ARBA" id="ARBA00011270"/>
    </source>
</evidence>
<comment type="pathway">
    <text evidence="2 11">Amino-acid biosynthesis; L-tryptophan biosynthesis; L-tryptophan from chorismate: step 5/5.</text>
</comment>
<keyword evidence="9 11" id="KW-0456">Lyase</keyword>
<dbReference type="BioCyc" id="DPIE1322246:BN4_RS07260-MONOMER"/>
<comment type="cofactor">
    <cofactor evidence="1 11">
        <name>pyridoxal 5'-phosphate</name>
        <dbReference type="ChEBI" id="CHEBI:597326"/>
    </cofactor>
</comment>
<evidence type="ECO:0000256" key="8">
    <source>
        <dbReference type="ARBA" id="ARBA00023141"/>
    </source>
</evidence>
<dbReference type="GO" id="GO:0004834">
    <property type="term" value="F:tryptophan synthase activity"/>
    <property type="evidence" value="ECO:0007669"/>
    <property type="project" value="UniProtKB-UniRule"/>
</dbReference>
<dbReference type="PANTHER" id="PTHR48077">
    <property type="entry name" value="TRYPTOPHAN SYNTHASE-RELATED"/>
    <property type="match status" value="1"/>
</dbReference>
<evidence type="ECO:0000256" key="11">
    <source>
        <dbReference type="HAMAP-Rule" id="MF_00133"/>
    </source>
</evidence>
<evidence type="ECO:0000313" key="14">
    <source>
        <dbReference type="Proteomes" id="UP000011724"/>
    </source>
</evidence>
<dbReference type="Gene3D" id="3.40.50.1100">
    <property type="match status" value="2"/>
</dbReference>
<dbReference type="eggNOG" id="COG0133">
    <property type="taxonomic scope" value="Bacteria"/>
</dbReference>
<dbReference type="KEGG" id="dpi:BN4_11446"/>
<keyword evidence="8 11" id="KW-0057">Aromatic amino acid biosynthesis</keyword>
<dbReference type="EMBL" id="FO203427">
    <property type="protein sequence ID" value="CCH48681.1"/>
    <property type="molecule type" value="Genomic_DNA"/>
</dbReference>
<dbReference type="Proteomes" id="UP000011724">
    <property type="component" value="Chromosome"/>
</dbReference>
<dbReference type="UniPathway" id="UPA00035">
    <property type="reaction ID" value="UER00044"/>
</dbReference>
<feature type="modified residue" description="N6-(pyridoxal phosphate)lysine" evidence="11">
    <location>
        <position position="84"/>
    </location>
</feature>
<keyword evidence="5 11" id="KW-0028">Amino-acid biosynthesis</keyword>
<dbReference type="InterPro" id="IPR001926">
    <property type="entry name" value="TrpB-like_PALP"/>
</dbReference>
<comment type="subunit">
    <text evidence="4 11">Tetramer of two alpha and two beta chains.</text>
</comment>
<proteinExistence type="inferred from homology"/>
<evidence type="ECO:0000256" key="9">
    <source>
        <dbReference type="ARBA" id="ARBA00023239"/>
    </source>
</evidence>
<keyword evidence="6 11" id="KW-0822">Tryptophan biosynthesis</keyword>
<organism evidence="13 14">
    <name type="scientific">Pseudodesulfovibrio piezophilus (strain DSM 21447 / JCM 15486 / C1TLV30)</name>
    <name type="common">Desulfovibrio piezophilus</name>
    <dbReference type="NCBI Taxonomy" id="1322246"/>
    <lineage>
        <taxon>Bacteria</taxon>
        <taxon>Pseudomonadati</taxon>
        <taxon>Thermodesulfobacteriota</taxon>
        <taxon>Desulfovibrionia</taxon>
        <taxon>Desulfovibrionales</taxon>
        <taxon>Desulfovibrionaceae</taxon>
    </lineage>
</organism>
<comment type="similarity">
    <text evidence="3 11">Belongs to the TrpB family.</text>
</comment>
<dbReference type="AlphaFoldDB" id="M1WJY2"/>
<dbReference type="HAMAP" id="MF_00133">
    <property type="entry name" value="Trp_synth_beta"/>
    <property type="match status" value="1"/>
</dbReference>
<dbReference type="CDD" id="cd06446">
    <property type="entry name" value="Trp-synth_B"/>
    <property type="match status" value="1"/>
</dbReference>
<dbReference type="STRING" id="1322246.BN4_11446"/>
<dbReference type="FunFam" id="3.40.50.1100:FF:000004">
    <property type="entry name" value="Tryptophan synthase beta chain"/>
    <property type="match status" value="1"/>
</dbReference>
<dbReference type="NCBIfam" id="TIGR00263">
    <property type="entry name" value="trpB"/>
    <property type="match status" value="1"/>
</dbReference>
<dbReference type="RefSeq" id="WP_015414727.1">
    <property type="nucleotide sequence ID" value="NC_020409.1"/>
</dbReference>
<dbReference type="InterPro" id="IPR006654">
    <property type="entry name" value="Trp_synth_beta"/>
</dbReference>
<comment type="catalytic activity">
    <reaction evidence="10 11">
        <text>(1S,2R)-1-C-(indol-3-yl)glycerol 3-phosphate + L-serine = D-glyceraldehyde 3-phosphate + L-tryptophan + H2O</text>
        <dbReference type="Rhea" id="RHEA:10532"/>
        <dbReference type="ChEBI" id="CHEBI:15377"/>
        <dbReference type="ChEBI" id="CHEBI:33384"/>
        <dbReference type="ChEBI" id="CHEBI:57912"/>
        <dbReference type="ChEBI" id="CHEBI:58866"/>
        <dbReference type="ChEBI" id="CHEBI:59776"/>
        <dbReference type="EC" id="4.2.1.20"/>
    </reaction>
</comment>
<dbReference type="PROSITE" id="PS00168">
    <property type="entry name" value="TRP_SYNTHASE_BETA"/>
    <property type="match status" value="1"/>
</dbReference>
<evidence type="ECO:0000313" key="13">
    <source>
        <dbReference type="EMBL" id="CCH48681.1"/>
    </source>
</evidence>
<sequence length="387" mass="41601">MKKGYFGDFGGQFIPELLMPPLIELEKAMETILPSEEFQTRFIDMLKENVGRPSAMTHCANLSKDLGLDLWLKREDLNHSGAHKINNTLGQGLLAKMMGKNVLLAETGAGMHGVATAVAAAMLDMKAIIYMGATDVVRQAPNVNRMRLMGAEIVAVESGTKTLKDAINEALRRWLSDQETTHYCFGTAAGPHPFPTLVRQFQQIISQEARQQFMDRNNGSLPDAVVACVGGGSNAIGMFHHFIPDASVRIIGVEAAGTGEPGCDNSAPLSIGSDGILHGMKTKLLQTETGQILPSHSIAPGLDYPGVGPEHAHLHDSGRGEYVTINDAQAINAFKVLSQREGIIPALESSHAVAYAIENKKMLQGKSVLVCLSGRGDKDLGILDEIL</sequence>
<dbReference type="PANTHER" id="PTHR48077:SF3">
    <property type="entry name" value="TRYPTOPHAN SYNTHASE"/>
    <property type="match status" value="1"/>
</dbReference>
<reference evidence="14" key="2">
    <citation type="journal article" date="2013" name="Stand. Genomic Sci.">
        <title>Complete genome sequence of Desulfocapsa sulfexigens, a marine deltaproteobacterium specialized in disproportionating inorganic sulfur compounds.</title>
        <authorList>
            <person name="Finster K.W."/>
            <person name="Kjeldsen K.U."/>
            <person name="Kube M."/>
            <person name="Reinhardt R."/>
            <person name="Mussmann M."/>
            <person name="Amann R."/>
            <person name="Schreiber L."/>
        </authorList>
    </citation>
    <scope>NUCLEOTIDE SEQUENCE [LARGE SCALE GENOMIC DNA]</scope>
    <source>
        <strain evidence="14">DSM 10523 / SB164P1</strain>
    </source>
</reference>
<dbReference type="PATRIC" id="fig|879567.3.peg.1508"/>
<dbReference type="HOGENOM" id="CLU_016734_3_1_7"/>
<keyword evidence="14" id="KW-1185">Reference proteome</keyword>
<dbReference type="GO" id="GO:0005737">
    <property type="term" value="C:cytoplasm"/>
    <property type="evidence" value="ECO:0007669"/>
    <property type="project" value="TreeGrafter"/>
</dbReference>
<evidence type="ECO:0000256" key="1">
    <source>
        <dbReference type="ARBA" id="ARBA00001933"/>
    </source>
</evidence>
<evidence type="ECO:0000256" key="2">
    <source>
        <dbReference type="ARBA" id="ARBA00004733"/>
    </source>
</evidence>
<dbReference type="OrthoDB" id="9766131at2"/>
<gene>
    <name evidence="11 13" type="primary">trpB</name>
    <name evidence="13" type="ordered locus">BN4_11446</name>
</gene>
<dbReference type="InterPro" id="IPR023026">
    <property type="entry name" value="Trp_synth_beta/beta-like"/>
</dbReference>
<keyword evidence="7 11" id="KW-0663">Pyridoxal phosphate</keyword>
<dbReference type="InterPro" id="IPR006653">
    <property type="entry name" value="Trp_synth_b_CS"/>
</dbReference>
<reference evidence="13 14" key="1">
    <citation type="journal article" date="2013" name="PLoS ONE">
        <title>The first genomic and proteomic characterization of a deep-sea sulfate reducer: insights into the piezophilic lifestyle of Desulfovibrio piezophilus.</title>
        <authorList>
            <person name="Pradel N."/>
            <person name="Ji B."/>
            <person name="Gimenez G."/>
            <person name="Talla E."/>
            <person name="Lenoble P."/>
            <person name="Garel M."/>
            <person name="Tamburini C."/>
            <person name="Fourquet P."/>
            <person name="Lebrun R."/>
            <person name="Bertin P."/>
            <person name="Denis Y."/>
            <person name="Pophillat M."/>
            <person name="Barbe V."/>
            <person name="Ollivier B."/>
            <person name="Dolla A."/>
        </authorList>
    </citation>
    <scope>NUCLEOTIDE SEQUENCE [LARGE SCALE GENOMIC DNA]</scope>
    <source>
        <strain evidence="14">DSM 10523 / SB164P1</strain>
    </source>
</reference>
<dbReference type="PIRSF" id="PIRSF001413">
    <property type="entry name" value="Trp_syn_beta"/>
    <property type="match status" value="1"/>
</dbReference>
<evidence type="ECO:0000256" key="3">
    <source>
        <dbReference type="ARBA" id="ARBA00009982"/>
    </source>
</evidence>
<evidence type="ECO:0000259" key="12">
    <source>
        <dbReference type="Pfam" id="PF00291"/>
    </source>
</evidence>
<dbReference type="Pfam" id="PF00291">
    <property type="entry name" value="PALP"/>
    <property type="match status" value="1"/>
</dbReference>
<evidence type="ECO:0000256" key="6">
    <source>
        <dbReference type="ARBA" id="ARBA00022822"/>
    </source>
</evidence>
<accession>M1WJY2</accession>
<feature type="domain" description="Tryptophan synthase beta chain-like PALP" evidence="12">
    <location>
        <begin position="52"/>
        <end position="374"/>
    </location>
</feature>
<comment type="function">
    <text evidence="11">The beta subunit is responsible for the synthesis of L-tryptophan from indole and L-serine.</text>
</comment>
<dbReference type="EC" id="4.2.1.20" evidence="11"/>
<evidence type="ECO:0000256" key="5">
    <source>
        <dbReference type="ARBA" id="ARBA00022605"/>
    </source>
</evidence>
<evidence type="ECO:0000256" key="10">
    <source>
        <dbReference type="ARBA" id="ARBA00049047"/>
    </source>
</evidence>
<protein>
    <recommendedName>
        <fullName evidence="11">Tryptophan synthase beta chain</fullName>
        <ecNumber evidence="11">4.2.1.20</ecNumber>
    </recommendedName>
</protein>
<evidence type="ECO:0000256" key="7">
    <source>
        <dbReference type="ARBA" id="ARBA00022898"/>
    </source>
</evidence>
<dbReference type="InterPro" id="IPR036052">
    <property type="entry name" value="TrpB-like_PALP_sf"/>
</dbReference>
<name>M1WJY2_PSEP2</name>
<dbReference type="SUPFAM" id="SSF53686">
    <property type="entry name" value="Tryptophan synthase beta subunit-like PLP-dependent enzymes"/>
    <property type="match status" value="1"/>
</dbReference>